<organism evidence="1 2">
    <name type="scientific">Bacillus cereus</name>
    <dbReference type="NCBI Taxonomy" id="1396"/>
    <lineage>
        <taxon>Bacteria</taxon>
        <taxon>Bacillati</taxon>
        <taxon>Bacillota</taxon>
        <taxon>Bacilli</taxon>
        <taxon>Bacillales</taxon>
        <taxon>Bacillaceae</taxon>
        <taxon>Bacillus</taxon>
        <taxon>Bacillus cereus group</taxon>
    </lineage>
</organism>
<evidence type="ECO:0000313" key="2">
    <source>
        <dbReference type="Proteomes" id="UP000190906"/>
    </source>
</evidence>
<reference evidence="1 2" key="1">
    <citation type="submission" date="2017-01" db="EMBL/GenBank/DDBJ databases">
        <title>Bacillus cereus isolates.</title>
        <authorList>
            <person name="Beno S.M."/>
        </authorList>
    </citation>
    <scope>NUCLEOTIDE SEQUENCE [LARGE SCALE GENOMIC DNA]</scope>
    <source>
        <strain evidence="1 2">FSL H8-0485</strain>
    </source>
</reference>
<dbReference type="RefSeq" id="WP_078204905.1">
    <property type="nucleotide sequence ID" value="NZ_MUAJ01000011.1"/>
</dbReference>
<accession>A0A1S9TQ35</accession>
<protein>
    <recommendedName>
        <fullName evidence="3">Zinc-finger domain-containing protein</fullName>
    </recommendedName>
</protein>
<comment type="caution">
    <text evidence="1">The sequence shown here is derived from an EMBL/GenBank/DDBJ whole genome shotgun (WGS) entry which is preliminary data.</text>
</comment>
<name>A0A1S9TQ35_BACCE</name>
<gene>
    <name evidence="1" type="ORF">BW897_15335</name>
</gene>
<dbReference type="AlphaFoldDB" id="A0A1S9TQ35"/>
<dbReference type="EMBL" id="MUAJ01000011">
    <property type="protein sequence ID" value="OOR12037.1"/>
    <property type="molecule type" value="Genomic_DNA"/>
</dbReference>
<proteinExistence type="predicted"/>
<evidence type="ECO:0000313" key="1">
    <source>
        <dbReference type="EMBL" id="OOR12037.1"/>
    </source>
</evidence>
<evidence type="ECO:0008006" key="3">
    <source>
        <dbReference type="Google" id="ProtNLM"/>
    </source>
</evidence>
<sequence>MNAREKRIRILDLQDQHCCECEQRMKPLKNCVQHCEVGKELAQLGEGLIRNHQTRRMNTCEHWDDVCKQAVTLHAKGIGYTIIAKKLNCHPSSLRDQLKKRGVWCGESQEEILEKSRQKWNRLCKQAVMLREKGLGYPQIARQLEVAVVSLRDQMQRRGLM</sequence>
<dbReference type="Proteomes" id="UP000190906">
    <property type="component" value="Unassembled WGS sequence"/>
</dbReference>